<dbReference type="Pfam" id="PF17664">
    <property type="entry name" value="HOATZ-like"/>
    <property type="match status" value="1"/>
</dbReference>
<evidence type="ECO:0000256" key="1">
    <source>
        <dbReference type="ARBA" id="ARBA00023451"/>
    </source>
</evidence>
<accession>A0ABM4Y6N0</accession>
<evidence type="ECO:0000313" key="3">
    <source>
        <dbReference type="Proteomes" id="UP001652641"/>
    </source>
</evidence>
<keyword evidence="4" id="KW-0282">Flagellum</keyword>
<evidence type="ECO:0000313" key="4">
    <source>
        <dbReference type="RefSeq" id="XP_072585941.1"/>
    </source>
</evidence>
<dbReference type="InterPro" id="IPR040681">
    <property type="entry name" value="HOATZ-like"/>
</dbReference>
<dbReference type="GeneID" id="112925886"/>
<gene>
    <name evidence="4" type="primary">HOATZ</name>
</gene>
<sequence length="159" mass="18027">METRAGGGLPSHQESVEICPQGLLVFAGSSEQDSNLAKQFWIAASLYPTNESQLVLPRGSSQRLRVARPSRPPGHEKVYLQPFSLEKNKNTDVTAETIKIQESEEKEKYLQKAPWCSGLQRQSKFGSLTLPLTVCMTSNNLFNSVRLRFLRYKRRNDKK</sequence>
<proteinExistence type="inferred from homology"/>
<dbReference type="RefSeq" id="XP_072585941.1">
    <property type="nucleotide sequence ID" value="XM_072729840.1"/>
</dbReference>
<comment type="similarity">
    <text evidence="1">Belongs to the HOATZ family.</text>
</comment>
<keyword evidence="3" id="KW-1185">Reference proteome</keyword>
<protein>
    <recommendedName>
        <fullName evidence="2">Cilia- and flagella-associated protein HOATZ</fullName>
    </recommendedName>
</protein>
<organism evidence="3 4">
    <name type="scientific">Vulpes vulpes</name>
    <name type="common">Red fox</name>
    <dbReference type="NCBI Taxonomy" id="9627"/>
    <lineage>
        <taxon>Eukaryota</taxon>
        <taxon>Metazoa</taxon>
        <taxon>Chordata</taxon>
        <taxon>Craniata</taxon>
        <taxon>Vertebrata</taxon>
        <taxon>Euteleostomi</taxon>
        <taxon>Mammalia</taxon>
        <taxon>Eutheria</taxon>
        <taxon>Laurasiatheria</taxon>
        <taxon>Carnivora</taxon>
        <taxon>Caniformia</taxon>
        <taxon>Canidae</taxon>
        <taxon>Vulpes</taxon>
    </lineage>
</organism>
<reference evidence="4" key="1">
    <citation type="submission" date="2025-08" db="UniProtKB">
        <authorList>
            <consortium name="RefSeq"/>
        </authorList>
    </citation>
    <scope>IDENTIFICATION</scope>
    <source>
        <tissue evidence="4">Cell line</tissue>
    </source>
</reference>
<dbReference type="PANTHER" id="PTHR47231">
    <property type="entry name" value="UPF0722 PROTEIN C11ORF88"/>
    <property type="match status" value="1"/>
</dbReference>
<dbReference type="PANTHER" id="PTHR47231:SF1">
    <property type="entry name" value="CILIA- AND FLAGELLA-ASSOCIATED PROTEIN HOATZ"/>
    <property type="match status" value="1"/>
</dbReference>
<keyword evidence="4" id="KW-0969">Cilium</keyword>
<keyword evidence="4" id="KW-0966">Cell projection</keyword>
<dbReference type="Proteomes" id="UP001652641">
    <property type="component" value="Chromosome 12"/>
</dbReference>
<evidence type="ECO:0000256" key="2">
    <source>
        <dbReference type="ARBA" id="ARBA00023657"/>
    </source>
</evidence>
<name>A0ABM4Y6N0_VULVU</name>